<evidence type="ECO:0000313" key="3">
    <source>
        <dbReference type="EMBL" id="RKH46223.1"/>
    </source>
</evidence>
<dbReference type="InterPro" id="IPR006683">
    <property type="entry name" value="Thioestr_dom"/>
</dbReference>
<protein>
    <submittedName>
        <fullName evidence="3">PaaI family thioesterase</fullName>
    </submittedName>
</protein>
<keyword evidence="1" id="KW-0378">Hydrolase</keyword>
<accession>A0A3A8NQ82</accession>
<dbReference type="EMBL" id="RAWG01000025">
    <property type="protein sequence ID" value="RKH46223.1"/>
    <property type="molecule type" value="Genomic_DNA"/>
</dbReference>
<dbReference type="AlphaFoldDB" id="A0A3A8NQ82"/>
<sequence length="200" mass="21194">MFSGAVLVPPSPRIACTGSVAGVDQLLVSKQRMSDPCYSVFSGDAPGCACGRRGRSHLLRRSSMSNPLHAFLIEQFTEAPLNKTLGVTLEYNAQGEAVCRWKRKPEFDHGGQDTHGGTLMTLLDMAGWFTAAAQSGAIVVTSDINVRLLSPAKQQDLVATAKVIRDGSKAVIVEMTVSSPKGLVAMANGSFAKIGEFPKG</sequence>
<dbReference type="InterPro" id="IPR029069">
    <property type="entry name" value="HotDog_dom_sf"/>
</dbReference>
<dbReference type="InterPro" id="IPR003736">
    <property type="entry name" value="PAAI_dom"/>
</dbReference>
<feature type="domain" description="Thioesterase" evidence="2">
    <location>
        <begin position="113"/>
        <end position="183"/>
    </location>
</feature>
<dbReference type="Proteomes" id="UP000273405">
    <property type="component" value="Unassembled WGS sequence"/>
</dbReference>
<dbReference type="GO" id="GO:0016289">
    <property type="term" value="F:acyl-CoA hydrolase activity"/>
    <property type="evidence" value="ECO:0007669"/>
    <property type="project" value="UniProtKB-ARBA"/>
</dbReference>
<dbReference type="SUPFAM" id="SSF54637">
    <property type="entry name" value="Thioesterase/thiol ester dehydrase-isomerase"/>
    <property type="match status" value="1"/>
</dbReference>
<organism evidence="3 4">
    <name type="scientific">Corallococcus sicarius</name>
    <dbReference type="NCBI Taxonomy" id="2316726"/>
    <lineage>
        <taxon>Bacteria</taxon>
        <taxon>Pseudomonadati</taxon>
        <taxon>Myxococcota</taxon>
        <taxon>Myxococcia</taxon>
        <taxon>Myxococcales</taxon>
        <taxon>Cystobacterineae</taxon>
        <taxon>Myxococcaceae</taxon>
        <taxon>Corallococcus</taxon>
    </lineage>
</organism>
<dbReference type="CDD" id="cd03443">
    <property type="entry name" value="PaaI_thioesterase"/>
    <property type="match status" value="1"/>
</dbReference>
<dbReference type="Pfam" id="PF03061">
    <property type="entry name" value="4HBT"/>
    <property type="match status" value="1"/>
</dbReference>
<gene>
    <name evidence="3" type="ORF">D7X12_05995</name>
</gene>
<evidence type="ECO:0000256" key="1">
    <source>
        <dbReference type="ARBA" id="ARBA00022801"/>
    </source>
</evidence>
<proteinExistence type="predicted"/>
<dbReference type="NCBIfam" id="TIGR00369">
    <property type="entry name" value="unchar_dom_1"/>
    <property type="match status" value="1"/>
</dbReference>
<evidence type="ECO:0000259" key="2">
    <source>
        <dbReference type="Pfam" id="PF03061"/>
    </source>
</evidence>
<comment type="caution">
    <text evidence="3">The sequence shown here is derived from an EMBL/GenBank/DDBJ whole genome shotgun (WGS) entry which is preliminary data.</text>
</comment>
<name>A0A3A8NQ82_9BACT</name>
<keyword evidence="4" id="KW-1185">Reference proteome</keyword>
<reference evidence="4" key="1">
    <citation type="submission" date="2018-09" db="EMBL/GenBank/DDBJ databases">
        <authorList>
            <person name="Livingstone P.G."/>
            <person name="Whitworth D.E."/>
        </authorList>
    </citation>
    <scope>NUCLEOTIDE SEQUENCE [LARGE SCALE GENOMIC DNA]</scope>
    <source>
        <strain evidence="4">CA040B</strain>
    </source>
</reference>
<evidence type="ECO:0000313" key="4">
    <source>
        <dbReference type="Proteomes" id="UP000273405"/>
    </source>
</evidence>
<dbReference type="Gene3D" id="3.10.129.10">
    <property type="entry name" value="Hotdog Thioesterase"/>
    <property type="match status" value="1"/>
</dbReference>